<accession>A0ABW7TEH6</accession>
<keyword evidence="2 5" id="KW-0812">Transmembrane</keyword>
<dbReference type="RefSeq" id="WP_033241311.1">
    <property type="nucleotide sequence ID" value="NZ_JBIRUQ010000001.1"/>
</dbReference>
<keyword evidence="4 5" id="KW-0472">Membrane</keyword>
<dbReference type="Pfam" id="PF13564">
    <property type="entry name" value="DoxX_2"/>
    <property type="match status" value="1"/>
</dbReference>
<reference evidence="6 7" key="1">
    <citation type="submission" date="2024-10" db="EMBL/GenBank/DDBJ databases">
        <title>The Natural Products Discovery Center: Release of the First 8490 Sequenced Strains for Exploring Actinobacteria Biosynthetic Diversity.</title>
        <authorList>
            <person name="Kalkreuter E."/>
            <person name="Kautsar S.A."/>
            <person name="Yang D."/>
            <person name="Bader C.D."/>
            <person name="Teijaro C.N."/>
            <person name="Fluegel L."/>
            <person name="Davis C.M."/>
            <person name="Simpson J.R."/>
            <person name="Lauterbach L."/>
            <person name="Steele A.D."/>
            <person name="Gui C."/>
            <person name="Meng S."/>
            <person name="Li G."/>
            <person name="Viehrig K."/>
            <person name="Ye F."/>
            <person name="Su P."/>
            <person name="Kiefer A.F."/>
            <person name="Nichols A."/>
            <person name="Cepeda A.J."/>
            <person name="Yan W."/>
            <person name="Fan B."/>
            <person name="Jiang Y."/>
            <person name="Adhikari A."/>
            <person name="Zheng C.-J."/>
            <person name="Schuster L."/>
            <person name="Cowan T.M."/>
            <person name="Smanski M.J."/>
            <person name="Chevrette M.G."/>
            <person name="De Carvalho L.P.S."/>
            <person name="Shen B."/>
        </authorList>
    </citation>
    <scope>NUCLEOTIDE SEQUENCE [LARGE SCALE GENOMIC DNA]</scope>
    <source>
        <strain evidence="6 7">NPDC020568</strain>
    </source>
</reference>
<evidence type="ECO:0000256" key="4">
    <source>
        <dbReference type="ARBA" id="ARBA00023136"/>
    </source>
</evidence>
<sequence length="145" mass="16172">MTDRRTVSNWLRTGFYWFVAAEFFVGFATKFWSGETMFGPAYSEKFADWGFDPNMRFVVGAIELICAILLVIPRRQARFLGAAGLVLVLTGAVTTHVIDDGPVYQEVSAPLHLVIMLGIAAVNWPADVRELFRWRRPAVSDAATG</sequence>
<evidence type="ECO:0000256" key="5">
    <source>
        <dbReference type="SAM" id="Phobius"/>
    </source>
</evidence>
<dbReference type="GeneID" id="93506314"/>
<comment type="caution">
    <text evidence="6">The sequence shown here is derived from an EMBL/GenBank/DDBJ whole genome shotgun (WGS) entry which is preliminary data.</text>
</comment>
<dbReference type="Proteomes" id="UP001611263">
    <property type="component" value="Unassembled WGS sequence"/>
</dbReference>
<evidence type="ECO:0000256" key="1">
    <source>
        <dbReference type="ARBA" id="ARBA00004141"/>
    </source>
</evidence>
<keyword evidence="3 5" id="KW-1133">Transmembrane helix</keyword>
<evidence type="ECO:0000313" key="6">
    <source>
        <dbReference type="EMBL" id="MFI1459436.1"/>
    </source>
</evidence>
<feature type="transmembrane region" description="Helical" evidence="5">
    <location>
        <begin position="79"/>
        <end position="98"/>
    </location>
</feature>
<evidence type="ECO:0000313" key="7">
    <source>
        <dbReference type="Proteomes" id="UP001611263"/>
    </source>
</evidence>
<name>A0ABW7TEH6_9NOCA</name>
<feature type="transmembrane region" description="Helical" evidence="5">
    <location>
        <begin position="53"/>
        <end position="72"/>
    </location>
</feature>
<feature type="transmembrane region" description="Helical" evidence="5">
    <location>
        <begin position="110"/>
        <end position="126"/>
    </location>
</feature>
<protein>
    <submittedName>
        <fullName evidence="6">DoxX family protein</fullName>
    </submittedName>
</protein>
<keyword evidence="7" id="KW-1185">Reference proteome</keyword>
<evidence type="ECO:0000256" key="3">
    <source>
        <dbReference type="ARBA" id="ARBA00022989"/>
    </source>
</evidence>
<gene>
    <name evidence="6" type="ORF">ACH4WX_01795</name>
</gene>
<dbReference type="EMBL" id="JBIRUQ010000001">
    <property type="protein sequence ID" value="MFI1459436.1"/>
    <property type="molecule type" value="Genomic_DNA"/>
</dbReference>
<comment type="subcellular location">
    <subcellularLocation>
        <location evidence="1">Membrane</location>
        <topology evidence="1">Multi-pass membrane protein</topology>
    </subcellularLocation>
</comment>
<organism evidence="6 7">
    <name type="scientific">Nocardia carnea</name>
    <dbReference type="NCBI Taxonomy" id="37328"/>
    <lineage>
        <taxon>Bacteria</taxon>
        <taxon>Bacillati</taxon>
        <taxon>Actinomycetota</taxon>
        <taxon>Actinomycetes</taxon>
        <taxon>Mycobacteriales</taxon>
        <taxon>Nocardiaceae</taxon>
        <taxon>Nocardia</taxon>
    </lineage>
</organism>
<feature type="transmembrane region" description="Helical" evidence="5">
    <location>
        <begin position="14"/>
        <end position="33"/>
    </location>
</feature>
<evidence type="ECO:0000256" key="2">
    <source>
        <dbReference type="ARBA" id="ARBA00022692"/>
    </source>
</evidence>
<proteinExistence type="predicted"/>
<dbReference type="InterPro" id="IPR032808">
    <property type="entry name" value="DoxX"/>
</dbReference>